<dbReference type="OrthoDB" id="196264at2759"/>
<reference evidence="2 3" key="1">
    <citation type="submission" date="2018-11" db="EMBL/GenBank/DDBJ databases">
        <authorList>
            <consortium name="Pathogen Informatics"/>
        </authorList>
    </citation>
    <scope>NUCLEOTIDE SEQUENCE [LARGE SCALE GENOMIC DNA]</scope>
</reference>
<dbReference type="AlphaFoldDB" id="A0A3P7NDG4"/>
<accession>A0A3P7NDG4</accession>
<organism evidence="2 3">
    <name type="scientific">Dibothriocephalus latus</name>
    <name type="common">Fish tapeworm</name>
    <name type="synonym">Diphyllobothrium latum</name>
    <dbReference type="NCBI Taxonomy" id="60516"/>
    <lineage>
        <taxon>Eukaryota</taxon>
        <taxon>Metazoa</taxon>
        <taxon>Spiralia</taxon>
        <taxon>Lophotrochozoa</taxon>
        <taxon>Platyhelminthes</taxon>
        <taxon>Cestoda</taxon>
        <taxon>Eucestoda</taxon>
        <taxon>Diphyllobothriidea</taxon>
        <taxon>Diphyllobothriidae</taxon>
        <taxon>Dibothriocephalus</taxon>
    </lineage>
</organism>
<feature type="region of interest" description="Disordered" evidence="1">
    <location>
        <begin position="231"/>
        <end position="296"/>
    </location>
</feature>
<name>A0A3P7NDG4_DIBLA</name>
<sequence length="296" mass="32648">MGVTMKPLVRLLKIKLEGQKSVSILETLNQSIFDHTLACIESISGNTGRNHLRRIFLDLDEKYIRQVLQRDPENSATKLVRVYEKVALKLHYASIQRAKSSAHLDKLPELVKEQFYRQMNTASSYSLTGLDASDGASDEGAAGKATTAAAATDKAGRNGVLRSILRTKPPQQQPETDSNAGIDILSEVQHAKRVCFKPGTRRQSEFPEDFLKAIHSKASLIRRRATIRAELPLTREEEPQPKLSVLEEEKKGDNGGNDSPPSTRLSYRLGSTDSSSLSDAPEEEPAGQRRNTTGGI</sequence>
<evidence type="ECO:0000313" key="2">
    <source>
        <dbReference type="EMBL" id="VDN33648.1"/>
    </source>
</evidence>
<dbReference type="Proteomes" id="UP000281553">
    <property type="component" value="Unassembled WGS sequence"/>
</dbReference>
<evidence type="ECO:0000313" key="3">
    <source>
        <dbReference type="Proteomes" id="UP000281553"/>
    </source>
</evidence>
<proteinExistence type="predicted"/>
<feature type="compositionally biased region" description="Polar residues" evidence="1">
    <location>
        <begin position="256"/>
        <end position="278"/>
    </location>
</feature>
<protein>
    <submittedName>
        <fullName evidence="2">Uncharacterized protein</fullName>
    </submittedName>
</protein>
<gene>
    <name evidence="2" type="ORF">DILT_LOCUS16293</name>
</gene>
<evidence type="ECO:0000256" key="1">
    <source>
        <dbReference type="SAM" id="MobiDB-lite"/>
    </source>
</evidence>
<keyword evidence="3" id="KW-1185">Reference proteome</keyword>
<feature type="compositionally biased region" description="Basic and acidic residues" evidence="1">
    <location>
        <begin position="233"/>
        <end position="253"/>
    </location>
</feature>
<dbReference type="EMBL" id="UYRU01084065">
    <property type="protein sequence ID" value="VDN33648.1"/>
    <property type="molecule type" value="Genomic_DNA"/>
</dbReference>